<comment type="caution">
    <text evidence="3">The sequence shown here is derived from an EMBL/GenBank/DDBJ whole genome shotgun (WGS) entry which is preliminary data.</text>
</comment>
<evidence type="ECO:0000256" key="2">
    <source>
        <dbReference type="SAM" id="SignalP"/>
    </source>
</evidence>
<evidence type="ECO:0000313" key="4">
    <source>
        <dbReference type="Proteomes" id="UP001432322"/>
    </source>
</evidence>
<dbReference type="InterPro" id="IPR036734">
    <property type="entry name" value="Neur_chan_lig-bd_sf"/>
</dbReference>
<evidence type="ECO:0000313" key="3">
    <source>
        <dbReference type="EMBL" id="GMT36313.1"/>
    </source>
</evidence>
<feature type="transmembrane region" description="Helical" evidence="1">
    <location>
        <begin position="195"/>
        <end position="213"/>
    </location>
</feature>
<name>A0AAV5X1B7_9BILA</name>
<keyword evidence="4" id="KW-1185">Reference proteome</keyword>
<dbReference type="AlphaFoldDB" id="A0AAV5X1B7"/>
<evidence type="ECO:0008006" key="5">
    <source>
        <dbReference type="Google" id="ProtNLM"/>
    </source>
</evidence>
<dbReference type="EMBL" id="BTSY01000007">
    <property type="protein sequence ID" value="GMT36313.1"/>
    <property type="molecule type" value="Genomic_DNA"/>
</dbReference>
<dbReference type="Gene3D" id="2.70.170.10">
    <property type="entry name" value="Neurotransmitter-gated ion-channel ligand-binding domain"/>
    <property type="match status" value="1"/>
</dbReference>
<dbReference type="Proteomes" id="UP001432322">
    <property type="component" value="Unassembled WGS sequence"/>
</dbReference>
<organism evidence="3 4">
    <name type="scientific">Pristionchus fissidentatus</name>
    <dbReference type="NCBI Taxonomy" id="1538716"/>
    <lineage>
        <taxon>Eukaryota</taxon>
        <taxon>Metazoa</taxon>
        <taxon>Ecdysozoa</taxon>
        <taxon>Nematoda</taxon>
        <taxon>Chromadorea</taxon>
        <taxon>Rhabditida</taxon>
        <taxon>Rhabditina</taxon>
        <taxon>Diplogasteromorpha</taxon>
        <taxon>Diplogasteroidea</taxon>
        <taxon>Neodiplogasteridae</taxon>
        <taxon>Pristionchus</taxon>
    </lineage>
</organism>
<dbReference type="Gene3D" id="1.20.58.390">
    <property type="entry name" value="Neurotransmitter-gated ion-channel transmembrane domain"/>
    <property type="match status" value="1"/>
</dbReference>
<feature type="non-terminal residue" evidence="3">
    <location>
        <position position="1"/>
    </location>
</feature>
<sequence length="379" mass="43231">REMQLVLLLFLPALAFSCTSDPEIIAQLRRQNIGGNNVKDVQLELNIENANRVGKEKVVFIEGFVQKKWHDDSLNFEKYDPCSDLVIVSDVAHPVSFSDNQHISDAVVSKNGTVTVKELVSAKENCFAKELSFPLRSMKCALKFPMKRNTVDVKWTNAQSKSPAQYEVIHSSVTDSEVEVVLKYKLQYRKALIEFFLPAIIFMAISWFSLALGPMSITRSILIVGSFLLLMRHFSYPPEGMPSTKENEMSAFVIWKTFSYLFVLLTLVELVVVSCLMSIGQGPSACCRKDSGDYDFEPIYEELNDLRKRNSHGNTEYRMRYTEKRTGCTCCRFCALFLDLSTMVFLAASLVIFTILFFNDDFMLVETINNFSLEKYIKL</sequence>
<evidence type="ECO:0000256" key="1">
    <source>
        <dbReference type="SAM" id="Phobius"/>
    </source>
</evidence>
<feature type="transmembrane region" description="Helical" evidence="1">
    <location>
        <begin position="258"/>
        <end position="279"/>
    </location>
</feature>
<proteinExistence type="predicted"/>
<keyword evidence="1" id="KW-1133">Transmembrane helix</keyword>
<keyword evidence="1" id="KW-0472">Membrane</keyword>
<feature type="signal peptide" evidence="2">
    <location>
        <begin position="1"/>
        <end position="17"/>
    </location>
</feature>
<dbReference type="SUPFAM" id="SSF63712">
    <property type="entry name" value="Nicotinic receptor ligand binding domain-like"/>
    <property type="match status" value="1"/>
</dbReference>
<keyword evidence="1" id="KW-0812">Transmembrane</keyword>
<accession>A0AAV5X1B7</accession>
<protein>
    <recommendedName>
        <fullName evidence="5">Transmembrane ion channel</fullName>
    </recommendedName>
</protein>
<reference evidence="3" key="1">
    <citation type="submission" date="2023-10" db="EMBL/GenBank/DDBJ databases">
        <title>Genome assembly of Pristionchus species.</title>
        <authorList>
            <person name="Yoshida K."/>
            <person name="Sommer R.J."/>
        </authorList>
    </citation>
    <scope>NUCLEOTIDE SEQUENCE</scope>
    <source>
        <strain evidence="3">RS5133</strain>
    </source>
</reference>
<feature type="transmembrane region" description="Helical" evidence="1">
    <location>
        <begin position="333"/>
        <end position="358"/>
    </location>
</feature>
<feature type="chain" id="PRO_5043775428" description="Transmembrane ion channel" evidence="2">
    <location>
        <begin position="18"/>
        <end position="379"/>
    </location>
</feature>
<dbReference type="GO" id="GO:0016020">
    <property type="term" value="C:membrane"/>
    <property type="evidence" value="ECO:0007669"/>
    <property type="project" value="InterPro"/>
</dbReference>
<dbReference type="GO" id="GO:0005230">
    <property type="term" value="F:extracellular ligand-gated monoatomic ion channel activity"/>
    <property type="evidence" value="ECO:0007669"/>
    <property type="project" value="InterPro"/>
</dbReference>
<keyword evidence="2" id="KW-0732">Signal</keyword>
<gene>
    <name evidence="3" type="ORF">PFISCL1PPCAC_27610</name>
</gene>
<feature type="transmembrane region" description="Helical" evidence="1">
    <location>
        <begin position="220"/>
        <end position="238"/>
    </location>
</feature>
<dbReference type="InterPro" id="IPR038050">
    <property type="entry name" value="Neuro_actylchol_rec"/>
</dbReference>